<protein>
    <recommendedName>
        <fullName evidence="1">IraD/Gp25-like domain-containing protein</fullName>
    </recommendedName>
</protein>
<comment type="caution">
    <text evidence="2">The sequence shown here is derived from an EMBL/GenBank/DDBJ whole genome shotgun (WGS) entry which is preliminary data.</text>
</comment>
<keyword evidence="3" id="KW-1185">Reference proteome</keyword>
<reference evidence="2 3" key="1">
    <citation type="journal article" date="2020" name="Microorganisms">
        <title>Osmotic Adaptation and Compatible Solute Biosynthesis of Phototrophic Bacteria as Revealed from Genome Analyses.</title>
        <authorList>
            <person name="Imhoff J.F."/>
            <person name="Rahn T."/>
            <person name="Kunzel S."/>
            <person name="Keller A."/>
            <person name="Neulinger S.C."/>
        </authorList>
    </citation>
    <scope>NUCLEOTIDE SEQUENCE [LARGE SCALE GENOMIC DNA]</scope>
    <source>
        <strain evidence="2 3">DSM 15382</strain>
    </source>
</reference>
<dbReference type="NCBIfam" id="TIGR03357">
    <property type="entry name" value="VI_zyme"/>
    <property type="match status" value="1"/>
</dbReference>
<dbReference type="RefSeq" id="WP_133221394.1">
    <property type="nucleotide sequence ID" value="NZ_NRSG01000225.1"/>
</dbReference>
<dbReference type="Pfam" id="PF04965">
    <property type="entry name" value="GPW_gp25"/>
    <property type="match status" value="1"/>
</dbReference>
<sequence>MRRPDVPARQRGLRPPLFDRLFDLQPGAADSADARLLAEADLRQSVARHLGHLLDARRAARHGAELTVLDWGVPDIAGLPRRDGRAQAAWLEAVREALARFEPRLRDPRLELRETTEAGRARLCIHGRLALADAAEPVLVELALDAPADLLADAA</sequence>
<evidence type="ECO:0000259" key="1">
    <source>
        <dbReference type="Pfam" id="PF04965"/>
    </source>
</evidence>
<dbReference type="InterPro" id="IPR007048">
    <property type="entry name" value="IraD/Gp25-like"/>
</dbReference>
<name>A0ABS1D495_9PROT</name>
<dbReference type="InterPro" id="IPR017737">
    <property type="entry name" value="TssE1-like"/>
</dbReference>
<feature type="domain" description="IraD/Gp25-like" evidence="1">
    <location>
        <begin position="41"/>
        <end position="130"/>
    </location>
</feature>
<dbReference type="EMBL" id="NRSG01000225">
    <property type="protein sequence ID" value="MBK1660902.1"/>
    <property type="molecule type" value="Genomic_DNA"/>
</dbReference>
<dbReference type="Proteomes" id="UP000697995">
    <property type="component" value="Unassembled WGS sequence"/>
</dbReference>
<dbReference type="SUPFAM" id="SSF160719">
    <property type="entry name" value="gpW/gp25-like"/>
    <property type="match status" value="1"/>
</dbReference>
<evidence type="ECO:0000313" key="3">
    <source>
        <dbReference type="Proteomes" id="UP000697995"/>
    </source>
</evidence>
<dbReference type="PANTHER" id="PTHR38595:SF2">
    <property type="entry name" value="TYPE VI SECRETION SYSTEM BASEPLATE SUBUNIT TSSE"/>
    <property type="match status" value="1"/>
</dbReference>
<organism evidence="2 3">
    <name type="scientific">Paracraurococcus ruber</name>
    <dbReference type="NCBI Taxonomy" id="77675"/>
    <lineage>
        <taxon>Bacteria</taxon>
        <taxon>Pseudomonadati</taxon>
        <taxon>Pseudomonadota</taxon>
        <taxon>Alphaproteobacteria</taxon>
        <taxon>Acetobacterales</taxon>
        <taxon>Roseomonadaceae</taxon>
        <taxon>Paracraurococcus</taxon>
    </lineage>
</organism>
<evidence type="ECO:0000313" key="2">
    <source>
        <dbReference type="EMBL" id="MBK1660902.1"/>
    </source>
</evidence>
<dbReference type="PANTHER" id="PTHR38595">
    <property type="entry name" value="CYTOPLASMIC PROTEIN-RELATED"/>
    <property type="match status" value="1"/>
</dbReference>
<gene>
    <name evidence="2" type="ORF">CKO45_22030</name>
</gene>
<accession>A0ABS1D495</accession>
<proteinExistence type="predicted"/>
<dbReference type="InterPro" id="IPR053176">
    <property type="entry name" value="T6SS_TssE1-like"/>
</dbReference>